<dbReference type="GO" id="GO:0008199">
    <property type="term" value="F:ferric iron binding"/>
    <property type="evidence" value="ECO:0007669"/>
    <property type="project" value="InterPro"/>
</dbReference>
<keyword evidence="2" id="KW-0408">Iron</keyword>
<dbReference type="GO" id="GO:0005737">
    <property type="term" value="C:cytoplasm"/>
    <property type="evidence" value="ECO:0007669"/>
    <property type="project" value="UniProtKB-ARBA"/>
</dbReference>
<dbReference type="Pfam" id="PF01491">
    <property type="entry name" value="Frataxin_Cyay"/>
    <property type="match status" value="1"/>
</dbReference>
<comment type="similarity">
    <text evidence="1">Belongs to the frataxin family.</text>
</comment>
<dbReference type="PANTHER" id="PTHR16821:SF2">
    <property type="entry name" value="FRATAXIN, MITOCHONDRIAL"/>
    <property type="match status" value="1"/>
</dbReference>
<dbReference type="HOGENOM" id="CLU_080880_4_1_5"/>
<dbReference type="PROSITE" id="PS50810">
    <property type="entry name" value="FRATAXIN_2"/>
    <property type="match status" value="1"/>
</dbReference>
<evidence type="ECO:0000256" key="2">
    <source>
        <dbReference type="ARBA" id="ARBA00023004"/>
    </source>
</evidence>
<dbReference type="InterPro" id="IPR002908">
    <property type="entry name" value="Frataxin/CyaY"/>
</dbReference>
<organism evidence="3 4">
    <name type="scientific">Anaplasma marginale (strain Florida)</name>
    <dbReference type="NCBI Taxonomy" id="320483"/>
    <lineage>
        <taxon>Bacteria</taxon>
        <taxon>Pseudomonadati</taxon>
        <taxon>Pseudomonadota</taxon>
        <taxon>Alphaproteobacteria</taxon>
        <taxon>Rickettsiales</taxon>
        <taxon>Anaplasmataceae</taxon>
        <taxon>Anaplasma</taxon>
    </lineage>
</organism>
<accession>B9KHP9</accession>
<dbReference type="GO" id="GO:0016226">
    <property type="term" value="P:iron-sulfur cluster assembly"/>
    <property type="evidence" value="ECO:0007669"/>
    <property type="project" value="InterPro"/>
</dbReference>
<protein>
    <submittedName>
        <fullName evidence="3">Putative CyaY protein</fullName>
    </submittedName>
</protein>
<dbReference type="Gene3D" id="3.30.920.10">
    <property type="entry name" value="Frataxin/CyaY"/>
    <property type="match status" value="1"/>
</dbReference>
<dbReference type="GO" id="GO:0008198">
    <property type="term" value="F:ferrous iron binding"/>
    <property type="evidence" value="ECO:0007669"/>
    <property type="project" value="TreeGrafter"/>
</dbReference>
<keyword evidence="4" id="KW-1185">Reference proteome</keyword>
<dbReference type="STRING" id="320483.AMF_123"/>
<evidence type="ECO:0000256" key="1">
    <source>
        <dbReference type="ARBA" id="ARBA00008183"/>
    </source>
</evidence>
<proteinExistence type="inferred from homology"/>
<reference evidence="3 4" key="1">
    <citation type="journal article" date="2009" name="BMC Genomics">
        <title>Conservation in the face of diversity: multistrain analysis of an intracellular bacterium.</title>
        <authorList>
            <person name="Dark M.J."/>
            <person name="Herndon D.R."/>
            <person name="Kappmeyer L.S."/>
            <person name="Gonzales M.P."/>
            <person name="Nordeen E."/>
            <person name="Palmer G.H."/>
            <person name="Knowles D.P. Jr."/>
            <person name="Brayton K.A."/>
        </authorList>
    </citation>
    <scope>NUCLEOTIDE SEQUENCE [LARGE SCALE GENOMIC DNA]</scope>
    <source>
        <strain evidence="3 4">Florida</strain>
    </source>
</reference>
<dbReference type="Proteomes" id="UP000007307">
    <property type="component" value="Chromosome"/>
</dbReference>
<dbReference type="GO" id="GO:0006879">
    <property type="term" value="P:intracellular iron ion homeostasis"/>
    <property type="evidence" value="ECO:0007669"/>
    <property type="project" value="TreeGrafter"/>
</dbReference>
<dbReference type="InterPro" id="IPR036524">
    <property type="entry name" value="Frataxin/CyaY_sf"/>
</dbReference>
<gene>
    <name evidence="3" type="primary">cyaY</name>
    <name evidence="3" type="ordered locus">AMF_123</name>
</gene>
<dbReference type="SUPFAM" id="SSF55387">
    <property type="entry name" value="Frataxin/Nqo15-like"/>
    <property type="match status" value="1"/>
</dbReference>
<dbReference type="GO" id="GO:0004322">
    <property type="term" value="F:ferroxidase activity"/>
    <property type="evidence" value="ECO:0007669"/>
    <property type="project" value="TreeGrafter"/>
</dbReference>
<dbReference type="GO" id="GO:0034986">
    <property type="term" value="F:iron chaperone activity"/>
    <property type="evidence" value="ECO:0007669"/>
    <property type="project" value="TreeGrafter"/>
</dbReference>
<dbReference type="PANTHER" id="PTHR16821">
    <property type="entry name" value="FRATAXIN"/>
    <property type="match status" value="1"/>
</dbReference>
<sequence>MCSVMKSSPTSDLKVVARDALDSLLSMIEQVDVEGRIECDVGDGIIEATCDGLVYLISWHQPSSQIWVASPISGSVRFSYNADDASWRDTQNARELLSFVKQDICAAFGPREQ</sequence>
<dbReference type="AlphaFoldDB" id="B9KHP9"/>
<dbReference type="GO" id="GO:0051537">
    <property type="term" value="F:2 iron, 2 sulfur cluster binding"/>
    <property type="evidence" value="ECO:0007669"/>
    <property type="project" value="TreeGrafter"/>
</dbReference>
<evidence type="ECO:0000313" key="3">
    <source>
        <dbReference type="EMBL" id="ACM49011.1"/>
    </source>
</evidence>
<name>B9KHP9_ANAMF</name>
<dbReference type="SMART" id="SM01219">
    <property type="entry name" value="Frataxin_Cyay"/>
    <property type="match status" value="1"/>
</dbReference>
<dbReference type="KEGG" id="amf:AMF_123"/>
<evidence type="ECO:0000313" key="4">
    <source>
        <dbReference type="Proteomes" id="UP000007307"/>
    </source>
</evidence>
<dbReference type="EMBL" id="CP001079">
    <property type="protein sequence ID" value="ACM49011.1"/>
    <property type="molecule type" value="Genomic_DNA"/>
</dbReference>
<dbReference type="eggNOG" id="COG1965">
    <property type="taxonomic scope" value="Bacteria"/>
</dbReference>